<organism evidence="4 5">
    <name type="scientific">Halomicrobium zhouii</name>
    <dbReference type="NCBI Taxonomy" id="767519"/>
    <lineage>
        <taxon>Archaea</taxon>
        <taxon>Methanobacteriati</taxon>
        <taxon>Methanobacteriota</taxon>
        <taxon>Stenosarchaea group</taxon>
        <taxon>Halobacteria</taxon>
        <taxon>Halobacteriales</taxon>
        <taxon>Haloarculaceae</taxon>
        <taxon>Halomicrobium</taxon>
    </lineage>
</organism>
<keyword evidence="1" id="KW-0378">Hydrolase</keyword>
<dbReference type="InterPro" id="IPR036156">
    <property type="entry name" value="Beta-gal/glucu_dom_sf"/>
</dbReference>
<evidence type="ECO:0000256" key="2">
    <source>
        <dbReference type="ARBA" id="ARBA00023295"/>
    </source>
</evidence>
<proteinExistence type="predicted"/>
<dbReference type="Pfam" id="PF22666">
    <property type="entry name" value="Glyco_hydro_2_N2"/>
    <property type="match status" value="1"/>
</dbReference>
<dbReference type="Gene3D" id="2.60.40.10">
    <property type="entry name" value="Immunoglobulins"/>
    <property type="match status" value="1"/>
</dbReference>
<dbReference type="PANTHER" id="PTHR42732">
    <property type="entry name" value="BETA-GALACTOSIDASE"/>
    <property type="match status" value="1"/>
</dbReference>
<dbReference type="SUPFAM" id="SSF49303">
    <property type="entry name" value="beta-Galactosidase/glucuronidase domain"/>
    <property type="match status" value="1"/>
</dbReference>
<dbReference type="SUPFAM" id="SSF49785">
    <property type="entry name" value="Galactose-binding domain-like"/>
    <property type="match status" value="1"/>
</dbReference>
<dbReference type="EMBL" id="FOZK01000002">
    <property type="protein sequence ID" value="SFS01117.1"/>
    <property type="molecule type" value="Genomic_DNA"/>
</dbReference>
<dbReference type="SUPFAM" id="SSF51445">
    <property type="entry name" value="(Trans)glycosidases"/>
    <property type="match status" value="1"/>
</dbReference>
<dbReference type="InterPro" id="IPR013783">
    <property type="entry name" value="Ig-like_fold"/>
</dbReference>
<name>A0A1I6LCG4_9EURY</name>
<keyword evidence="2" id="KW-0326">Glycosidase</keyword>
<dbReference type="InterPro" id="IPR051913">
    <property type="entry name" value="GH2_Domain-Containing"/>
</dbReference>
<dbReference type="Gene3D" id="2.60.120.260">
    <property type="entry name" value="Galactose-binding domain-like"/>
    <property type="match status" value="1"/>
</dbReference>
<dbReference type="InterPro" id="IPR054593">
    <property type="entry name" value="Beta-mannosidase-like_N2"/>
</dbReference>
<dbReference type="AlphaFoldDB" id="A0A1I6LCG4"/>
<evidence type="ECO:0000259" key="3">
    <source>
        <dbReference type="Pfam" id="PF22666"/>
    </source>
</evidence>
<accession>A0A1I6LCG4</accession>
<dbReference type="STRING" id="767519.SAMN05216559_2450"/>
<dbReference type="Proteomes" id="UP000199062">
    <property type="component" value="Unassembled WGS sequence"/>
</dbReference>
<dbReference type="PANTHER" id="PTHR42732:SF1">
    <property type="entry name" value="BETA-MANNOSIDASE"/>
    <property type="match status" value="1"/>
</dbReference>
<evidence type="ECO:0000313" key="5">
    <source>
        <dbReference type="Proteomes" id="UP000199062"/>
    </source>
</evidence>
<sequence>MPAENSATYMSLEWRGAAVEPGSGVPSATTWQDVDVPGRPVKFAGDDAVAYRTEFADPREADDEHAVLVLEGVFAHARVWLNGAELAEHDAYFDPLRVSLPVEDENELVVECRAPEDRFGGIYDTDRVPQNASVPGIWWGATIETHPDPYVESLSVAPRVGNGEPTVAVEATVVTDQPLDDRMTLSIRPEGDVRGGGMMNRAAVETDPGRVTVTHDVEVRDGSLWWPHDLGDQPRYALRAKLDDSERTTVTGLRSVDYDEDGLLVNGERVAARGVNLTDATEADVERAVRANANLVRAHAHVLSPEVYEACDEQGVLVWQDLPLTGPGEFDVERGQNLAERLLRARRNRPSLAAVSVHDDPTPDLGEGLGTGAVDRLRYRWRAWRASYDRGPVDSVADVVSEVPTFPVVGPAGIGPDAATIYPGWTFGEAGDVDWLCDRFDLGDVVAEFGAGALAADDPADETDFDAERHAARVGSGVDESQDYQADVLGTVAERLRLRGTNVLAAYALRDVGDAGMGVLARDGSEKTAFDRLAAAYQPVQGVLSDPTPGESDVVVIHDRPSPATVTVEWDVDGEREQEELKVGAYGRVDVTTISLSAGDAVTIAVATDDGVAHNEYRI</sequence>
<evidence type="ECO:0000313" key="4">
    <source>
        <dbReference type="EMBL" id="SFS01117.1"/>
    </source>
</evidence>
<dbReference type="InterPro" id="IPR008979">
    <property type="entry name" value="Galactose-bd-like_sf"/>
</dbReference>
<dbReference type="InterPro" id="IPR017853">
    <property type="entry name" value="GH"/>
</dbReference>
<evidence type="ECO:0000256" key="1">
    <source>
        <dbReference type="ARBA" id="ARBA00022801"/>
    </source>
</evidence>
<protein>
    <recommendedName>
        <fullName evidence="3">Beta-mannosidase-like galactose-binding domain-containing protein</fullName>
    </recommendedName>
</protein>
<gene>
    <name evidence="4" type="ORF">SAMN05216559_2450</name>
</gene>
<dbReference type="Gene3D" id="3.20.20.80">
    <property type="entry name" value="Glycosidases"/>
    <property type="match status" value="1"/>
</dbReference>
<dbReference type="GO" id="GO:0004553">
    <property type="term" value="F:hydrolase activity, hydrolyzing O-glycosyl compounds"/>
    <property type="evidence" value="ECO:0007669"/>
    <property type="project" value="UniProtKB-ARBA"/>
</dbReference>
<feature type="domain" description="Beta-mannosidase-like galactose-binding" evidence="3">
    <location>
        <begin position="42"/>
        <end position="113"/>
    </location>
</feature>
<keyword evidence="5" id="KW-1185">Reference proteome</keyword>
<reference evidence="4 5" key="1">
    <citation type="submission" date="2016-10" db="EMBL/GenBank/DDBJ databases">
        <authorList>
            <person name="de Groot N.N."/>
        </authorList>
    </citation>
    <scope>NUCLEOTIDE SEQUENCE [LARGE SCALE GENOMIC DNA]</scope>
    <source>
        <strain evidence="4 5">CGMCC 1.10457</strain>
    </source>
</reference>